<dbReference type="EMBL" id="CALLCH030000001">
    <property type="protein sequence ID" value="CAI4210698.1"/>
    <property type="molecule type" value="Genomic_DNA"/>
</dbReference>
<feature type="compositionally biased region" description="Low complexity" evidence="1">
    <location>
        <begin position="20"/>
        <end position="29"/>
    </location>
</feature>
<comment type="caution">
    <text evidence="2">The sequence shown here is derived from an EMBL/GenBank/DDBJ whole genome shotgun (WGS) entry which is preliminary data.</text>
</comment>
<feature type="compositionally biased region" description="Polar residues" evidence="1">
    <location>
        <begin position="1"/>
        <end position="17"/>
    </location>
</feature>
<evidence type="ECO:0000313" key="3">
    <source>
        <dbReference type="Proteomes" id="UP000838763"/>
    </source>
</evidence>
<accession>A0A9P1M6W6</accession>
<evidence type="ECO:0000256" key="1">
    <source>
        <dbReference type="SAM" id="MobiDB-lite"/>
    </source>
</evidence>
<organism evidence="2 3">
    <name type="scientific">Parascedosporium putredinis</name>
    <dbReference type="NCBI Taxonomy" id="1442378"/>
    <lineage>
        <taxon>Eukaryota</taxon>
        <taxon>Fungi</taxon>
        <taxon>Dikarya</taxon>
        <taxon>Ascomycota</taxon>
        <taxon>Pezizomycotina</taxon>
        <taxon>Sordariomycetes</taxon>
        <taxon>Hypocreomycetidae</taxon>
        <taxon>Microascales</taxon>
        <taxon>Microascaceae</taxon>
        <taxon>Parascedosporium</taxon>
    </lineage>
</organism>
<protein>
    <submittedName>
        <fullName evidence="2">Uncharacterized protein</fullName>
    </submittedName>
</protein>
<name>A0A9P1M6W6_9PEZI</name>
<evidence type="ECO:0000313" key="2">
    <source>
        <dbReference type="EMBL" id="CAI4210698.1"/>
    </source>
</evidence>
<reference evidence="2" key="1">
    <citation type="submission" date="2022-11" db="EMBL/GenBank/DDBJ databases">
        <authorList>
            <person name="Scott C."/>
            <person name="Bruce N."/>
        </authorList>
    </citation>
    <scope>NUCLEOTIDE SEQUENCE</scope>
</reference>
<feature type="region of interest" description="Disordered" evidence="1">
    <location>
        <begin position="1"/>
        <end position="67"/>
    </location>
</feature>
<dbReference type="OrthoDB" id="5286775at2759"/>
<dbReference type="AlphaFoldDB" id="A0A9P1M6W6"/>
<dbReference type="Proteomes" id="UP000838763">
    <property type="component" value="Unassembled WGS sequence"/>
</dbReference>
<gene>
    <name evidence="2" type="ORF">PPNO1_LOCUS499</name>
</gene>
<proteinExistence type="predicted"/>
<keyword evidence="3" id="KW-1185">Reference proteome</keyword>
<sequence>MARASATYNKQYNSWRLSKSKTPSTGSSTRQGSNRKRDRVLAGRIQKHRGISSPIPESLEDYDEGSSRLDEVERELEADRYEEMMQEKELFPGSDAWAPDEEELFRILFMRQYSPLLPSHWSLDFRGIPVPDILFATSEVDEPVVYSYSNQDFRDQYLTWAARDGGYDGISILTNIFVEIVDVSISGAEIATYMQERLRDLARSHRKRWRMRENGIEEEGEDELMLEPQDPQYVVHPPVLYGLFVVNTTLLVLTIDSTKGEFAHVSYQVEVNFNKRNQGVWNAITVAIVGCQARNDTIWRKQYYKDLA</sequence>